<accession>A0A418WPQ5</accession>
<dbReference type="EMBL" id="QYUM01000002">
    <property type="protein sequence ID" value="RJF93194.1"/>
    <property type="molecule type" value="Genomic_DNA"/>
</dbReference>
<comment type="caution">
    <text evidence="3">The sequence shown here is derived from an EMBL/GenBank/DDBJ whole genome shotgun (WGS) entry which is preliminary data.</text>
</comment>
<gene>
    <name evidence="3" type="ORF">D3876_02205</name>
    <name evidence="2" type="ORF">D3876_20090</name>
</gene>
<dbReference type="EMBL" id="QYUM01000004">
    <property type="protein sequence ID" value="RJF86117.1"/>
    <property type="molecule type" value="Genomic_DNA"/>
</dbReference>
<dbReference type="OrthoDB" id="7284210at2"/>
<feature type="region of interest" description="Disordered" evidence="1">
    <location>
        <begin position="76"/>
        <end position="107"/>
    </location>
</feature>
<name>A0A418WPQ5_9SPHN</name>
<dbReference type="InterPro" id="IPR009444">
    <property type="entry name" value="Conjugal_tfr_TraD_a-type"/>
</dbReference>
<evidence type="ECO:0000313" key="4">
    <source>
        <dbReference type="Proteomes" id="UP000286100"/>
    </source>
</evidence>
<protein>
    <submittedName>
        <fullName evidence="3">Conjugal transfer protein TraD</fullName>
    </submittedName>
</protein>
<evidence type="ECO:0000313" key="3">
    <source>
        <dbReference type="EMBL" id="RJF93194.1"/>
    </source>
</evidence>
<evidence type="ECO:0000256" key="1">
    <source>
        <dbReference type="SAM" id="MobiDB-lite"/>
    </source>
</evidence>
<dbReference type="Proteomes" id="UP000286100">
    <property type="component" value="Unassembled WGS sequence"/>
</dbReference>
<dbReference type="AlphaFoldDB" id="A0A418WPQ5"/>
<dbReference type="Pfam" id="PF06412">
    <property type="entry name" value="TraD"/>
    <property type="match status" value="1"/>
</dbReference>
<keyword evidence="4" id="KW-1185">Reference proteome</keyword>
<evidence type="ECO:0000313" key="2">
    <source>
        <dbReference type="EMBL" id="RJF86117.1"/>
    </source>
</evidence>
<sequence length="107" mass="11529">MRRPRDFDSELKALADKTRALKERRVRELGALVMACGADVLDIDLLAGALLDAANCDDMIRREEWRRSGAGFFQRTRGNARGARRGPQGSEAGTGDAISPAGRTGAA</sequence>
<reference evidence="3 4" key="1">
    <citation type="submission" date="2018-09" db="EMBL/GenBank/DDBJ databases">
        <authorList>
            <person name="Zhu H."/>
        </authorList>
    </citation>
    <scope>NUCLEOTIDE SEQUENCE [LARGE SCALE GENOMIC DNA]</scope>
    <source>
        <strain evidence="3 4">K2R01-6</strain>
    </source>
</reference>
<organism evidence="3 4">
    <name type="scientific">Sphingomonas cavernae</name>
    <dbReference type="NCBI Taxonomy" id="2320861"/>
    <lineage>
        <taxon>Bacteria</taxon>
        <taxon>Pseudomonadati</taxon>
        <taxon>Pseudomonadota</taxon>
        <taxon>Alphaproteobacteria</taxon>
        <taxon>Sphingomonadales</taxon>
        <taxon>Sphingomonadaceae</taxon>
        <taxon>Sphingomonas</taxon>
    </lineage>
</organism>
<dbReference type="RefSeq" id="WP_119759472.1">
    <property type="nucleotide sequence ID" value="NZ_QYUM01000002.1"/>
</dbReference>
<proteinExistence type="predicted"/>